<keyword evidence="3" id="KW-1185">Reference proteome</keyword>
<evidence type="ECO:0000256" key="1">
    <source>
        <dbReference type="SAM" id="MobiDB-lite"/>
    </source>
</evidence>
<dbReference type="RefSeq" id="WP_387414248.1">
    <property type="nucleotide sequence ID" value="NZ_JBIASD010000016.1"/>
</dbReference>
<feature type="region of interest" description="Disordered" evidence="1">
    <location>
        <begin position="24"/>
        <end position="61"/>
    </location>
</feature>
<evidence type="ECO:0000313" key="2">
    <source>
        <dbReference type="EMBL" id="MFF3668624.1"/>
    </source>
</evidence>
<organism evidence="2 3">
    <name type="scientific">Microtetraspora malaysiensis</name>
    <dbReference type="NCBI Taxonomy" id="161358"/>
    <lineage>
        <taxon>Bacteria</taxon>
        <taxon>Bacillati</taxon>
        <taxon>Actinomycetota</taxon>
        <taxon>Actinomycetes</taxon>
        <taxon>Streptosporangiales</taxon>
        <taxon>Streptosporangiaceae</taxon>
        <taxon>Microtetraspora</taxon>
    </lineage>
</organism>
<accession>A0ABW6SXE7</accession>
<dbReference type="Proteomes" id="UP001602013">
    <property type="component" value="Unassembled WGS sequence"/>
</dbReference>
<evidence type="ECO:0000313" key="3">
    <source>
        <dbReference type="Proteomes" id="UP001602013"/>
    </source>
</evidence>
<feature type="compositionally biased region" description="Basic and acidic residues" evidence="1">
    <location>
        <begin position="50"/>
        <end position="61"/>
    </location>
</feature>
<protein>
    <submittedName>
        <fullName evidence="2">Uncharacterized protein</fullName>
    </submittedName>
</protein>
<comment type="caution">
    <text evidence="2">The sequence shown here is derived from an EMBL/GenBank/DDBJ whole genome shotgun (WGS) entry which is preliminary data.</text>
</comment>
<sequence length="61" mass="6597">MTDVLVGQGCVGASEAGAIRIRYEQQRKVPRPPRELGELPSAGLIGDAELQEKKAEPPARR</sequence>
<feature type="compositionally biased region" description="Basic and acidic residues" evidence="1">
    <location>
        <begin position="24"/>
        <end position="37"/>
    </location>
</feature>
<reference evidence="2 3" key="1">
    <citation type="submission" date="2024-10" db="EMBL/GenBank/DDBJ databases">
        <title>The Natural Products Discovery Center: Release of the First 8490 Sequenced Strains for Exploring Actinobacteria Biosynthetic Diversity.</title>
        <authorList>
            <person name="Kalkreuter E."/>
            <person name="Kautsar S.A."/>
            <person name="Yang D."/>
            <person name="Bader C.D."/>
            <person name="Teijaro C.N."/>
            <person name="Fluegel L."/>
            <person name="Davis C.M."/>
            <person name="Simpson J.R."/>
            <person name="Lauterbach L."/>
            <person name="Steele A.D."/>
            <person name="Gui C."/>
            <person name="Meng S."/>
            <person name="Li G."/>
            <person name="Viehrig K."/>
            <person name="Ye F."/>
            <person name="Su P."/>
            <person name="Kiefer A.F."/>
            <person name="Nichols A."/>
            <person name="Cepeda A.J."/>
            <person name="Yan W."/>
            <person name="Fan B."/>
            <person name="Jiang Y."/>
            <person name="Adhikari A."/>
            <person name="Zheng C.-J."/>
            <person name="Schuster L."/>
            <person name="Cowan T.M."/>
            <person name="Smanski M.J."/>
            <person name="Chevrette M.G."/>
            <person name="De Carvalho L.P.S."/>
            <person name="Shen B."/>
        </authorList>
    </citation>
    <scope>NUCLEOTIDE SEQUENCE [LARGE SCALE GENOMIC DNA]</scope>
    <source>
        <strain evidence="2 3">NPDC002173</strain>
    </source>
</reference>
<proteinExistence type="predicted"/>
<dbReference type="EMBL" id="JBIASD010000016">
    <property type="protein sequence ID" value="MFF3668624.1"/>
    <property type="molecule type" value="Genomic_DNA"/>
</dbReference>
<name>A0ABW6SXE7_9ACTN</name>
<gene>
    <name evidence="2" type="ORF">ACFYXI_23855</name>
</gene>